<comment type="caution">
    <text evidence="2">The sequence shown here is derived from an EMBL/GenBank/DDBJ whole genome shotgun (WGS) entry which is preliminary data.</text>
</comment>
<accession>A0A2U1ZWF4</accession>
<keyword evidence="1" id="KW-0732">Signal</keyword>
<evidence type="ECO:0000313" key="2">
    <source>
        <dbReference type="EMBL" id="PWD51270.1"/>
    </source>
</evidence>
<evidence type="ECO:0008006" key="4">
    <source>
        <dbReference type="Google" id="ProtNLM"/>
    </source>
</evidence>
<gene>
    <name evidence="2" type="ORF">C8046_11995</name>
</gene>
<name>A0A2U1ZWF4_9MICO</name>
<dbReference type="AlphaFoldDB" id="A0A2U1ZWF4"/>
<protein>
    <recommendedName>
        <fullName evidence="4">Lipoprotein</fullName>
    </recommendedName>
</protein>
<dbReference type="EMBL" id="PYHR01000002">
    <property type="protein sequence ID" value="PWD51270.1"/>
    <property type="molecule type" value="Genomic_DNA"/>
</dbReference>
<reference evidence="2 3" key="1">
    <citation type="submission" date="2018-03" db="EMBL/GenBank/DDBJ databases">
        <title>Genome assembly of novel Miniimonas species PCH200.</title>
        <authorList>
            <person name="Thakur V."/>
            <person name="Kumar V."/>
            <person name="Singh D."/>
        </authorList>
    </citation>
    <scope>NUCLEOTIDE SEQUENCE [LARGE SCALE GENOMIC DNA]</scope>
    <source>
        <strain evidence="2 3">PCH200</strain>
    </source>
</reference>
<feature type="signal peptide" evidence="1">
    <location>
        <begin position="1"/>
        <end position="19"/>
    </location>
</feature>
<dbReference type="PROSITE" id="PS51257">
    <property type="entry name" value="PROKAR_LIPOPROTEIN"/>
    <property type="match status" value="1"/>
</dbReference>
<dbReference type="RefSeq" id="WP_109229651.1">
    <property type="nucleotide sequence ID" value="NZ_PYHR01000002.1"/>
</dbReference>
<organism evidence="2 3">
    <name type="scientific">Serinibacter arcticus</name>
    <dbReference type="NCBI Taxonomy" id="1655435"/>
    <lineage>
        <taxon>Bacteria</taxon>
        <taxon>Bacillati</taxon>
        <taxon>Actinomycetota</taxon>
        <taxon>Actinomycetes</taxon>
        <taxon>Micrococcales</taxon>
        <taxon>Beutenbergiaceae</taxon>
        <taxon>Serinibacter</taxon>
    </lineage>
</organism>
<feature type="chain" id="PRO_5038687598" description="Lipoprotein" evidence="1">
    <location>
        <begin position="20"/>
        <end position="137"/>
    </location>
</feature>
<evidence type="ECO:0000313" key="3">
    <source>
        <dbReference type="Proteomes" id="UP000245166"/>
    </source>
</evidence>
<dbReference type="Proteomes" id="UP000245166">
    <property type="component" value="Unassembled WGS sequence"/>
</dbReference>
<proteinExistence type="predicted"/>
<keyword evidence="3" id="KW-1185">Reference proteome</keyword>
<evidence type="ECO:0000256" key="1">
    <source>
        <dbReference type="SAM" id="SignalP"/>
    </source>
</evidence>
<sequence>MRGARPLLAPLLLAPLVLAGCTGGTDDGGSAPSTSTDEIVERHEQDGFTSLDGTVLARWEHGVCTSGVSPTCADVEVVTTTGCDELTIAVEFLQEGSVADTVELAFDAVGPDEVLIQTAMTRLSDVSAVEVSEPSCD</sequence>